<dbReference type="Proteomes" id="UP000290433">
    <property type="component" value="Unassembled WGS sequence"/>
</dbReference>
<comment type="caution">
    <text evidence="2">The sequence shown here is derived from an EMBL/GenBank/DDBJ whole genome shotgun (WGS) entry which is preliminary data.</text>
</comment>
<dbReference type="EMBL" id="JUIV01000023">
    <property type="protein sequence ID" value="RYJ36762.1"/>
    <property type="molecule type" value="Genomic_DNA"/>
</dbReference>
<keyword evidence="1" id="KW-0472">Membrane</keyword>
<protein>
    <submittedName>
        <fullName evidence="2">Uncharacterized protein</fullName>
    </submittedName>
</protein>
<name>A0A444VSY9_9FLAO</name>
<keyword evidence="1" id="KW-0812">Transmembrane</keyword>
<organism evidence="2 3">
    <name type="scientific">Flavobacterium anhuiense</name>
    <dbReference type="NCBI Taxonomy" id="459526"/>
    <lineage>
        <taxon>Bacteria</taxon>
        <taxon>Pseudomonadati</taxon>
        <taxon>Bacteroidota</taxon>
        <taxon>Flavobacteriia</taxon>
        <taxon>Flavobacteriales</taxon>
        <taxon>Flavobacteriaceae</taxon>
        <taxon>Flavobacterium</taxon>
    </lineage>
</organism>
<gene>
    <name evidence="2" type="ORF">NU08_4161</name>
</gene>
<feature type="transmembrane region" description="Helical" evidence="1">
    <location>
        <begin position="60"/>
        <end position="81"/>
    </location>
</feature>
<evidence type="ECO:0000313" key="2">
    <source>
        <dbReference type="EMBL" id="RYJ36762.1"/>
    </source>
</evidence>
<feature type="transmembrane region" description="Helical" evidence="1">
    <location>
        <begin position="93"/>
        <end position="113"/>
    </location>
</feature>
<dbReference type="AlphaFoldDB" id="A0A444VSY9"/>
<feature type="transmembrane region" description="Helical" evidence="1">
    <location>
        <begin position="25"/>
        <end position="45"/>
    </location>
</feature>
<accession>A0A444VSY9</accession>
<keyword evidence="1" id="KW-1133">Transmembrane helix</keyword>
<reference evidence="2 3" key="1">
    <citation type="submission" date="2014-12" db="EMBL/GenBank/DDBJ databases">
        <title>Genome sequence of Flavobacterium anhuiense RCM74.</title>
        <authorList>
            <person name="Kim J.F."/>
            <person name="Song J.Y."/>
            <person name="Kwak M.-J."/>
            <person name="Lee S.-W."/>
        </authorList>
    </citation>
    <scope>NUCLEOTIDE SEQUENCE [LARGE SCALE GENOMIC DNA]</scope>
    <source>
        <strain evidence="2 3">RCM74</strain>
    </source>
</reference>
<sequence length="123" mass="14666">MFFLLFYNSFGMYLNKAKIFMKATLTYLFQFLYWVWFVYFFFYIIGEIFKLAQSPVGEGIVFMGVSTFVLFFIGLVLYLFALTFEILNKMNKFLKAGSLVFCVLLIVVFFIFMRNNGDLKVYY</sequence>
<proteinExistence type="predicted"/>
<evidence type="ECO:0000256" key="1">
    <source>
        <dbReference type="SAM" id="Phobius"/>
    </source>
</evidence>
<evidence type="ECO:0000313" key="3">
    <source>
        <dbReference type="Proteomes" id="UP000290433"/>
    </source>
</evidence>